<proteinExistence type="inferred from homology"/>
<dbReference type="GO" id="GO:0005829">
    <property type="term" value="C:cytosol"/>
    <property type="evidence" value="ECO:0007669"/>
    <property type="project" value="TreeGrafter"/>
</dbReference>
<feature type="region of interest" description="Disordered" evidence="2">
    <location>
        <begin position="688"/>
        <end position="718"/>
    </location>
</feature>
<dbReference type="Pfam" id="PF10193">
    <property type="entry name" value="Telomere_reg-2"/>
    <property type="match status" value="1"/>
</dbReference>
<evidence type="ECO:0000256" key="2">
    <source>
        <dbReference type="SAM" id="MobiDB-lite"/>
    </source>
</evidence>
<evidence type="ECO:0000259" key="3">
    <source>
        <dbReference type="Pfam" id="PF10193"/>
    </source>
</evidence>
<feature type="region of interest" description="Disordered" evidence="2">
    <location>
        <begin position="217"/>
        <end position="239"/>
    </location>
</feature>
<feature type="compositionally biased region" description="Polar residues" evidence="2">
    <location>
        <begin position="694"/>
        <end position="706"/>
    </location>
</feature>
<dbReference type="PANTHER" id="PTHR15830">
    <property type="entry name" value="TELOMERE LENGTH REGULATION PROTEIN TEL2 FAMILY MEMBER"/>
    <property type="match status" value="1"/>
</dbReference>
<dbReference type="InterPro" id="IPR051970">
    <property type="entry name" value="TEL2_Regulation"/>
</dbReference>
<dbReference type="InterPro" id="IPR038528">
    <property type="entry name" value="TEL2_C_sf"/>
</dbReference>
<name>A0A1E7FWG0_9STRA</name>
<protein>
    <recommendedName>
        <fullName evidence="3">Telomere length regulation protein conserved domain-containing protein</fullName>
    </recommendedName>
</protein>
<keyword evidence="5" id="KW-1185">Reference proteome</keyword>
<dbReference type="AlphaFoldDB" id="A0A1E7FWG0"/>
<feature type="region of interest" description="Disordered" evidence="2">
    <location>
        <begin position="472"/>
        <end position="523"/>
    </location>
</feature>
<dbReference type="InParanoid" id="A0A1E7FWG0"/>
<evidence type="ECO:0000313" key="4">
    <source>
        <dbReference type="EMBL" id="OEU22467.1"/>
    </source>
</evidence>
<organism evidence="4 5">
    <name type="scientific">Fragilariopsis cylindrus CCMP1102</name>
    <dbReference type="NCBI Taxonomy" id="635003"/>
    <lineage>
        <taxon>Eukaryota</taxon>
        <taxon>Sar</taxon>
        <taxon>Stramenopiles</taxon>
        <taxon>Ochrophyta</taxon>
        <taxon>Bacillariophyta</taxon>
        <taxon>Bacillariophyceae</taxon>
        <taxon>Bacillariophycidae</taxon>
        <taxon>Bacillariales</taxon>
        <taxon>Bacillariaceae</taxon>
        <taxon>Fragilariopsis</taxon>
    </lineage>
</organism>
<comment type="similarity">
    <text evidence="1">Belongs to the TEL2 family.</text>
</comment>
<dbReference type="EMBL" id="KV784353">
    <property type="protein sequence ID" value="OEU22467.1"/>
    <property type="molecule type" value="Genomic_DNA"/>
</dbReference>
<dbReference type="GO" id="GO:0051879">
    <property type="term" value="F:Hsp90 protein binding"/>
    <property type="evidence" value="ECO:0007669"/>
    <property type="project" value="TreeGrafter"/>
</dbReference>
<dbReference type="Gene3D" id="1.25.40.720">
    <property type="entry name" value="Telomere length regulation protein 2, C-terminal domain"/>
    <property type="match status" value="1"/>
</dbReference>
<feature type="compositionally biased region" description="Acidic residues" evidence="2">
    <location>
        <begin position="512"/>
        <end position="523"/>
    </location>
</feature>
<reference evidence="4 5" key="1">
    <citation type="submission" date="2016-09" db="EMBL/GenBank/DDBJ databases">
        <title>Extensive genetic diversity and differential bi-allelic expression allows diatom success in the polar Southern Ocean.</title>
        <authorList>
            <consortium name="DOE Joint Genome Institute"/>
            <person name="Mock T."/>
            <person name="Otillar R.P."/>
            <person name="Strauss J."/>
            <person name="Dupont C."/>
            <person name="Frickenhaus S."/>
            <person name="Maumus F."/>
            <person name="Mcmullan M."/>
            <person name="Sanges R."/>
            <person name="Schmutz J."/>
            <person name="Toseland A."/>
            <person name="Valas R."/>
            <person name="Veluchamy A."/>
            <person name="Ward B.J."/>
            <person name="Allen A."/>
            <person name="Barry K."/>
            <person name="Falciatore A."/>
            <person name="Ferrante M."/>
            <person name="Fortunato A.E."/>
            <person name="Gloeckner G."/>
            <person name="Gruber A."/>
            <person name="Hipkin R."/>
            <person name="Janech M."/>
            <person name="Kroth P."/>
            <person name="Leese F."/>
            <person name="Lindquist E."/>
            <person name="Lyon B.R."/>
            <person name="Martin J."/>
            <person name="Mayer C."/>
            <person name="Parker M."/>
            <person name="Quesneville H."/>
            <person name="Raymond J."/>
            <person name="Uhlig C."/>
            <person name="Valentin K.U."/>
            <person name="Worden A.Z."/>
            <person name="Armbrust E.V."/>
            <person name="Bowler C."/>
            <person name="Green B."/>
            <person name="Moulton V."/>
            <person name="Van Oosterhout C."/>
            <person name="Grigoriev I."/>
        </authorList>
    </citation>
    <scope>NUCLEOTIDE SEQUENCE [LARGE SCALE GENOMIC DNA]</scope>
    <source>
        <strain evidence="4 5">CCMP1102</strain>
    </source>
</reference>
<dbReference type="Proteomes" id="UP000095751">
    <property type="component" value="Unassembled WGS sequence"/>
</dbReference>
<sequence length="863" mass="97103">MNNPPTSRSVTQQHDEEILMDRCRTAKTLTEQKRCFIDLAIFLENFQERIPSSILSPTQILAAQENISHSVLITWPYGQVSNDIDRILNACGQIIVISTCSGLLKDIAATTSNRNKNDKQSWTSSTSLPLRSIVQACWSTIQRMLLTAKTTSLAKENEHDKSDCGLRIGSLDNGSDDYDKVKSLEWKRFITGITRRSEYVAQGLMRSDHRNKYITKSIPSINDHDDDSENNDRNYTDNVTTDDDDDKIAAALTSFLIGIELLPRDMATLVLALLQYANVRGHVDRPCNGIILVTCNSLFGCSSMEHQEAITEQLVFSKASSSTKPQSIISTITTSSTALLTKHLTNIADRWSQWTFVQEVEGRQQHHVSLVLWQGLVLLLSFSSSPSSPSSSSLQDITQRELTMSLVNGVSHRLGSTITSIRQDGMRIAHQLAKGLGQDGQFEDFLSDEEKEVDDYDDIDKKKGIKNKEKIKSKQKNHRLVDPDADYDSDDEDIDISDKEDGEPQINREVISDDDGGDDDDDLSVEYEVELTPYDLEDDEEDLRETPRPLHLLEALELLRTGENHDHAYTRHEAALDALPDLIRTRPDDLKDVAVSLVLQLLRMEDKFNIHQFNAKREIAIRALIFEEPMSVGQVLIEQLFEECGLMDRLSILAALQSAAIELSGNQIVSQSLQNRDESTTSNIHSIDHEHSTVSHSNQVSRVLSNTRRKRSRSQQKSIKNRFSNIAPIWFYSLIAGFIKHKENDTLWTGSTGSILLTYFFRCLAIIVEFAGIQASQVLANDLLDLVWDFRTADVAEVRLSVLVAVSTSITMLPDERLIGLLYDEATLPRTMLDMSKRDPDADCRSICKTISYSINEALNSDF</sequence>
<feature type="compositionally biased region" description="Acidic residues" evidence="2">
    <location>
        <begin position="483"/>
        <end position="503"/>
    </location>
</feature>
<dbReference type="GO" id="GO:0042162">
    <property type="term" value="F:telomeric DNA binding"/>
    <property type="evidence" value="ECO:0007669"/>
    <property type="project" value="TreeGrafter"/>
</dbReference>
<dbReference type="OrthoDB" id="49057at2759"/>
<feature type="domain" description="Telomere length regulation protein conserved" evidence="3">
    <location>
        <begin position="549"/>
        <end position="660"/>
    </location>
</feature>
<dbReference type="KEGG" id="fcy:FRACYDRAFT_232623"/>
<evidence type="ECO:0000313" key="5">
    <source>
        <dbReference type="Proteomes" id="UP000095751"/>
    </source>
</evidence>
<accession>A0A1E7FWG0</accession>
<dbReference type="PANTHER" id="PTHR15830:SF10">
    <property type="entry name" value="TELOMERE LENGTH REGULATION PROTEIN TEL2 HOMOLOG"/>
    <property type="match status" value="1"/>
</dbReference>
<dbReference type="InterPro" id="IPR019337">
    <property type="entry name" value="Telomere_length_regulation_dom"/>
</dbReference>
<evidence type="ECO:0000256" key="1">
    <source>
        <dbReference type="ARBA" id="ARBA00006133"/>
    </source>
</evidence>
<gene>
    <name evidence="4" type="ORF">FRACYDRAFT_232623</name>
</gene>
<dbReference type="GO" id="GO:0051083">
    <property type="term" value="P:'de novo' cotranslational protein folding"/>
    <property type="evidence" value="ECO:0007669"/>
    <property type="project" value="TreeGrafter"/>
</dbReference>